<keyword evidence="3" id="KW-0812">Transmembrane</keyword>
<dbReference type="PROSITE" id="PS51755">
    <property type="entry name" value="OMPR_PHOB"/>
    <property type="match status" value="1"/>
</dbReference>
<dbReference type="SUPFAM" id="SSF46894">
    <property type="entry name" value="C-terminal effector domain of the bipartite response regulators"/>
    <property type="match status" value="1"/>
</dbReference>
<evidence type="ECO:0000256" key="1">
    <source>
        <dbReference type="ARBA" id="ARBA00023125"/>
    </source>
</evidence>
<dbReference type="InterPro" id="IPR001867">
    <property type="entry name" value="OmpR/PhoB-type_DNA-bd"/>
</dbReference>
<evidence type="ECO:0000259" key="4">
    <source>
        <dbReference type="PROSITE" id="PS51755"/>
    </source>
</evidence>
<organism evidence="5 6">
    <name type="scientific">Pseudofulvibacter geojedonensis</name>
    <dbReference type="NCBI Taxonomy" id="1123758"/>
    <lineage>
        <taxon>Bacteria</taxon>
        <taxon>Pseudomonadati</taxon>
        <taxon>Bacteroidota</taxon>
        <taxon>Flavobacteriia</taxon>
        <taxon>Flavobacteriales</taxon>
        <taxon>Flavobacteriaceae</taxon>
        <taxon>Pseudofulvibacter</taxon>
    </lineage>
</organism>
<feature type="DNA-binding region" description="OmpR/PhoB-type" evidence="2">
    <location>
        <begin position="194"/>
        <end position="291"/>
    </location>
</feature>
<sequence>MNKGILYIVLGCVVSLIGIILLFPVKEKVGNKSELVRLSLREVGNQLLLANQDSTSLVLPIREVSPNKYQLSFQESLSINPDSLLNTVKNSFDKTNLKSNYLVEVVKCKEKEVAYSYQIMNFTSEDIIPCRGRELPESCYDITVKFKGKPKANKSNWLTVLMIGLGVVLVFLGIRLKKPNTKINIGEGFNATYNEAERIGMFLFYPEQSKLVKEAEEISLSVKECELLSIFIERPNEVIKREELSKKVWEDKGVVVGRSLDTYISKLRKKLKSDNNIKLTNVHGVGYKLEVNL</sequence>
<evidence type="ECO:0000256" key="3">
    <source>
        <dbReference type="SAM" id="Phobius"/>
    </source>
</evidence>
<feature type="domain" description="OmpR/PhoB-type" evidence="4">
    <location>
        <begin position="194"/>
        <end position="291"/>
    </location>
</feature>
<dbReference type="InterPro" id="IPR036388">
    <property type="entry name" value="WH-like_DNA-bd_sf"/>
</dbReference>
<comment type="caution">
    <text evidence="5">The sequence shown here is derived from an EMBL/GenBank/DDBJ whole genome shotgun (WGS) entry which is preliminary data.</text>
</comment>
<keyword evidence="6" id="KW-1185">Reference proteome</keyword>
<dbReference type="RefSeq" id="WP_377714101.1">
    <property type="nucleotide sequence ID" value="NZ_JBHTJM010000006.1"/>
</dbReference>
<dbReference type="Proteomes" id="UP001596997">
    <property type="component" value="Unassembled WGS sequence"/>
</dbReference>
<accession>A0ABW3I1C3</accession>
<feature type="transmembrane region" description="Helical" evidence="3">
    <location>
        <begin position="155"/>
        <end position="174"/>
    </location>
</feature>
<dbReference type="CDD" id="cd00383">
    <property type="entry name" value="trans_reg_C"/>
    <property type="match status" value="1"/>
</dbReference>
<name>A0ABW3I1C3_9FLAO</name>
<keyword evidence="3" id="KW-0472">Membrane</keyword>
<evidence type="ECO:0000313" key="5">
    <source>
        <dbReference type="EMBL" id="MFD0963412.1"/>
    </source>
</evidence>
<reference evidence="6" key="1">
    <citation type="journal article" date="2019" name="Int. J. Syst. Evol. Microbiol.">
        <title>The Global Catalogue of Microorganisms (GCM) 10K type strain sequencing project: providing services to taxonomists for standard genome sequencing and annotation.</title>
        <authorList>
            <consortium name="The Broad Institute Genomics Platform"/>
            <consortium name="The Broad Institute Genome Sequencing Center for Infectious Disease"/>
            <person name="Wu L."/>
            <person name="Ma J."/>
        </authorList>
    </citation>
    <scope>NUCLEOTIDE SEQUENCE [LARGE SCALE GENOMIC DNA]</scope>
    <source>
        <strain evidence="6">CCUG 62114</strain>
    </source>
</reference>
<keyword evidence="3" id="KW-1133">Transmembrane helix</keyword>
<proteinExistence type="predicted"/>
<evidence type="ECO:0000256" key="2">
    <source>
        <dbReference type="PROSITE-ProRule" id="PRU01091"/>
    </source>
</evidence>
<keyword evidence="1 2" id="KW-0238">DNA-binding</keyword>
<feature type="transmembrane region" description="Helical" evidence="3">
    <location>
        <begin position="6"/>
        <end position="25"/>
    </location>
</feature>
<dbReference type="SMART" id="SM00862">
    <property type="entry name" value="Trans_reg_C"/>
    <property type="match status" value="1"/>
</dbReference>
<dbReference type="Gene3D" id="1.10.10.10">
    <property type="entry name" value="Winged helix-like DNA-binding domain superfamily/Winged helix DNA-binding domain"/>
    <property type="match status" value="1"/>
</dbReference>
<dbReference type="InterPro" id="IPR016032">
    <property type="entry name" value="Sig_transdc_resp-reg_C-effctor"/>
</dbReference>
<gene>
    <name evidence="5" type="ORF">ACFQ1O_05315</name>
</gene>
<dbReference type="Pfam" id="PF00486">
    <property type="entry name" value="Trans_reg_C"/>
    <property type="match status" value="1"/>
</dbReference>
<protein>
    <submittedName>
        <fullName evidence="5">Winged helix-turn-helix domain-containing protein</fullName>
    </submittedName>
</protein>
<evidence type="ECO:0000313" key="6">
    <source>
        <dbReference type="Proteomes" id="UP001596997"/>
    </source>
</evidence>
<dbReference type="EMBL" id="JBHTJM010000006">
    <property type="protein sequence ID" value="MFD0963412.1"/>
    <property type="molecule type" value="Genomic_DNA"/>
</dbReference>